<dbReference type="KEGG" id="pmt:PMT_0800"/>
<organism evidence="1 2">
    <name type="scientific">Prochlorococcus marinus (strain MIT 9313)</name>
    <dbReference type="NCBI Taxonomy" id="74547"/>
    <lineage>
        <taxon>Bacteria</taxon>
        <taxon>Bacillati</taxon>
        <taxon>Cyanobacteriota</taxon>
        <taxon>Cyanophyceae</taxon>
        <taxon>Synechococcales</taxon>
        <taxon>Prochlorococcaceae</taxon>
        <taxon>Prochlorococcus</taxon>
    </lineage>
</organism>
<proteinExistence type="predicted"/>
<accession>Q7V7E8</accession>
<gene>
    <name evidence="1" type="ordered locus">PMT_0800</name>
</gene>
<dbReference type="HOGENOM" id="CLU_2466528_0_0_3"/>
<sequence length="88" mass="9804">MLYRQQSLYLCALTQLMAYPLRRSIQNPANCQLVQRNIPRNAQFIHTGRSGLSILVLMINSNHGSIPSLFNLDEGIDALSGFGNVSLE</sequence>
<name>Q7V7E8_PROMM</name>
<reference evidence="1 2" key="1">
    <citation type="journal article" date="2003" name="Nature">
        <title>Genome divergence in two Prochlorococcus ecotypes reflects oceanic niche differentiation.</title>
        <authorList>
            <person name="Rocap G."/>
            <person name="Larimer F.W."/>
            <person name="Lamerdin J.E."/>
            <person name="Malfatti S."/>
            <person name="Chain P."/>
            <person name="Ahlgren N.A."/>
            <person name="Arellano A."/>
            <person name="Coleman M."/>
            <person name="Hauser L."/>
            <person name="Hess W.R."/>
            <person name="Johnson Z.I."/>
            <person name="Land M.L."/>
            <person name="Lindell D."/>
            <person name="Post A.F."/>
            <person name="Regala W."/>
            <person name="Shah M."/>
            <person name="Shaw S.L."/>
            <person name="Steglich C."/>
            <person name="Sullivan M.B."/>
            <person name="Ting C.S."/>
            <person name="Tolonen A."/>
            <person name="Webb E.A."/>
            <person name="Zinser E.R."/>
            <person name="Chisholm S.W."/>
        </authorList>
    </citation>
    <scope>NUCLEOTIDE SEQUENCE [LARGE SCALE GENOMIC DNA]</scope>
    <source>
        <strain evidence="2">MIT 9313</strain>
    </source>
</reference>
<keyword evidence="2" id="KW-1185">Reference proteome</keyword>
<dbReference type="EMBL" id="BX548175">
    <property type="protein sequence ID" value="CAE20975.1"/>
    <property type="molecule type" value="Genomic_DNA"/>
</dbReference>
<evidence type="ECO:0000313" key="2">
    <source>
        <dbReference type="Proteomes" id="UP000001423"/>
    </source>
</evidence>
<evidence type="ECO:0000313" key="1">
    <source>
        <dbReference type="EMBL" id="CAE20975.1"/>
    </source>
</evidence>
<dbReference type="AlphaFoldDB" id="Q7V7E8"/>
<dbReference type="Proteomes" id="UP000001423">
    <property type="component" value="Chromosome"/>
</dbReference>
<protein>
    <submittedName>
        <fullName evidence="1">Uncharacterized protein</fullName>
    </submittedName>
</protein>